<keyword evidence="2" id="KW-0328">Glycosyltransferase</keyword>
<evidence type="ECO:0000259" key="1">
    <source>
        <dbReference type="Pfam" id="PF00156"/>
    </source>
</evidence>
<dbReference type="STRING" id="198616.SAMN05216193_10459"/>
<dbReference type="RefSeq" id="WP_084314329.1">
    <property type="nucleotide sequence ID" value="NZ_FNIJ01000004.1"/>
</dbReference>
<proteinExistence type="predicted"/>
<dbReference type="SUPFAM" id="SSF53271">
    <property type="entry name" value="PRTase-like"/>
    <property type="match status" value="1"/>
</dbReference>
<dbReference type="Pfam" id="PF00156">
    <property type="entry name" value="Pribosyltran"/>
    <property type="match status" value="1"/>
</dbReference>
<dbReference type="CDD" id="cd06223">
    <property type="entry name" value="PRTases_typeI"/>
    <property type="match status" value="1"/>
</dbReference>
<dbReference type="AlphaFoldDB" id="A0A1H0CXN5"/>
<reference evidence="3" key="1">
    <citation type="submission" date="2016-10" db="EMBL/GenBank/DDBJ databases">
        <authorList>
            <person name="Varghese N."/>
            <person name="Submissions S."/>
        </authorList>
    </citation>
    <scope>NUCLEOTIDE SEQUENCE [LARGE SCALE GENOMIC DNA]</scope>
    <source>
        <strain evidence="3">JCM 21621</strain>
    </source>
</reference>
<name>A0A1H0CXN5_9PSED</name>
<dbReference type="GO" id="GO:0016757">
    <property type="term" value="F:glycosyltransferase activity"/>
    <property type="evidence" value="ECO:0007669"/>
    <property type="project" value="UniProtKB-KW"/>
</dbReference>
<dbReference type="OrthoDB" id="9810066at2"/>
<organism evidence="2 3">
    <name type="scientific">Pseudomonas jinjuensis</name>
    <dbReference type="NCBI Taxonomy" id="198616"/>
    <lineage>
        <taxon>Bacteria</taxon>
        <taxon>Pseudomonadati</taxon>
        <taxon>Pseudomonadota</taxon>
        <taxon>Gammaproteobacteria</taxon>
        <taxon>Pseudomonadales</taxon>
        <taxon>Pseudomonadaceae</taxon>
        <taxon>Pseudomonas</taxon>
    </lineage>
</organism>
<protein>
    <submittedName>
        <fullName evidence="2">Predicted phosphoribosyltransferase</fullName>
    </submittedName>
</protein>
<accession>A0A1H0CXN5</accession>
<keyword evidence="3" id="KW-1185">Reference proteome</keyword>
<sequence>MTRIHGLELPIVDRSAAGKALAQLLEAYRGRADVIALALPRGGVPVAYEIATELAVRLDLMLVRKLGVPAYPELAMGAIASGGVRVLNEDVVHMHGIGERTIESVARKENAELQRRELAYRGERPAPELRGQQVILVDDGLATGATMRSAVQAVRQQAPARIVVAVPVAPPDTVAVLRGEVDEVVCPFTPELFMAIGRWYLDFSQTSDREVVDLLQRAWQREKEHKMNGSGRTGDAS</sequence>
<dbReference type="Gene3D" id="3.30.1310.20">
    <property type="entry name" value="PRTase-like"/>
    <property type="match status" value="1"/>
</dbReference>
<evidence type="ECO:0000313" key="3">
    <source>
        <dbReference type="Proteomes" id="UP000242957"/>
    </source>
</evidence>
<gene>
    <name evidence="2" type="ORF">SAMN05216193_10459</name>
</gene>
<feature type="domain" description="Phosphoribosyltransferase" evidence="1">
    <location>
        <begin position="17"/>
        <end position="183"/>
    </location>
</feature>
<dbReference type="Proteomes" id="UP000242957">
    <property type="component" value="Unassembled WGS sequence"/>
</dbReference>
<dbReference type="InterPro" id="IPR029057">
    <property type="entry name" value="PRTase-like"/>
</dbReference>
<dbReference type="InterPro" id="IPR000836">
    <property type="entry name" value="PRTase_dom"/>
</dbReference>
<keyword evidence="2" id="KW-0808">Transferase</keyword>
<dbReference type="Gene3D" id="3.40.50.2020">
    <property type="match status" value="1"/>
</dbReference>
<dbReference type="EMBL" id="FNIJ01000004">
    <property type="protein sequence ID" value="SDN62639.1"/>
    <property type="molecule type" value="Genomic_DNA"/>
</dbReference>
<evidence type="ECO:0000313" key="2">
    <source>
        <dbReference type="EMBL" id="SDN62639.1"/>
    </source>
</evidence>